<dbReference type="HOGENOM" id="CLU_118482_5_0_0"/>
<dbReference type="EMBL" id="CP000473">
    <property type="protein sequence ID" value="ABJ84323.1"/>
    <property type="molecule type" value="Genomic_DNA"/>
</dbReference>
<keyword evidence="5" id="KW-0378">Hydrolase</keyword>
<dbReference type="PANTHER" id="PTHR33653">
    <property type="entry name" value="RIBONUCLEASE VAPC2"/>
    <property type="match status" value="1"/>
</dbReference>
<feature type="domain" description="PIN" evidence="8">
    <location>
        <begin position="2"/>
        <end position="92"/>
    </location>
</feature>
<organism evidence="9">
    <name type="scientific">Solibacter usitatus (strain Ellin6076)</name>
    <dbReference type="NCBI Taxonomy" id="234267"/>
    <lineage>
        <taxon>Bacteria</taxon>
        <taxon>Pseudomonadati</taxon>
        <taxon>Acidobacteriota</taxon>
        <taxon>Terriglobia</taxon>
        <taxon>Bryobacterales</taxon>
        <taxon>Solibacteraceae</taxon>
        <taxon>Candidatus Solibacter</taxon>
    </lineage>
</organism>
<accession>Q021Q2</accession>
<comment type="cofactor">
    <cofactor evidence="1">
        <name>Mg(2+)</name>
        <dbReference type="ChEBI" id="CHEBI:18420"/>
    </cofactor>
</comment>
<dbReference type="PANTHER" id="PTHR33653:SF1">
    <property type="entry name" value="RIBONUCLEASE VAPC2"/>
    <property type="match status" value="1"/>
</dbReference>
<reference evidence="9" key="1">
    <citation type="submission" date="2006-10" db="EMBL/GenBank/DDBJ databases">
        <title>Complete sequence of Solibacter usitatus Ellin6076.</title>
        <authorList>
            <consortium name="US DOE Joint Genome Institute"/>
            <person name="Copeland A."/>
            <person name="Lucas S."/>
            <person name="Lapidus A."/>
            <person name="Barry K."/>
            <person name="Detter J.C."/>
            <person name="Glavina del Rio T."/>
            <person name="Hammon N."/>
            <person name="Israni S."/>
            <person name="Dalin E."/>
            <person name="Tice H."/>
            <person name="Pitluck S."/>
            <person name="Thompson L.S."/>
            <person name="Brettin T."/>
            <person name="Bruce D."/>
            <person name="Han C."/>
            <person name="Tapia R."/>
            <person name="Gilna P."/>
            <person name="Schmutz J."/>
            <person name="Larimer F."/>
            <person name="Land M."/>
            <person name="Hauser L."/>
            <person name="Kyrpides N."/>
            <person name="Mikhailova N."/>
            <person name="Janssen P.H."/>
            <person name="Kuske C.R."/>
            <person name="Richardson P."/>
        </authorList>
    </citation>
    <scope>NUCLEOTIDE SEQUENCE</scope>
    <source>
        <strain evidence="9">Ellin6076</strain>
    </source>
</reference>
<name>Q021Q2_SOLUE</name>
<keyword evidence="2" id="KW-1277">Toxin-antitoxin system</keyword>
<gene>
    <name evidence="9" type="ordered locus">Acid_3350</name>
</gene>
<proteinExistence type="inferred from homology"/>
<keyword evidence="4" id="KW-0479">Metal-binding</keyword>
<dbReference type="GO" id="GO:0016787">
    <property type="term" value="F:hydrolase activity"/>
    <property type="evidence" value="ECO:0007669"/>
    <property type="project" value="UniProtKB-KW"/>
</dbReference>
<dbReference type="InterPro" id="IPR002716">
    <property type="entry name" value="PIN_dom"/>
</dbReference>
<keyword evidence="3" id="KW-0540">Nuclease</keyword>
<dbReference type="STRING" id="234267.Acid_3350"/>
<evidence type="ECO:0000256" key="4">
    <source>
        <dbReference type="ARBA" id="ARBA00022723"/>
    </source>
</evidence>
<sequence length="103" mass="11499">MFVPAIALGELYFGAAKSDRSTENAARLEEFAAGRTIIHCDIMVAREYGRLKQCLKQKGTPLPENDIWIAAAATCHGMTLVTRDHHFDRIEGLQTSDWSTHPQ</sequence>
<protein>
    <submittedName>
        <fullName evidence="9">Virulence associated protein C</fullName>
    </submittedName>
</protein>
<dbReference type="KEGG" id="sus:Acid_3350"/>
<evidence type="ECO:0000256" key="7">
    <source>
        <dbReference type="ARBA" id="ARBA00038093"/>
    </source>
</evidence>
<comment type="similarity">
    <text evidence="7">Belongs to the PINc/VapC protein family.</text>
</comment>
<keyword evidence="6" id="KW-0460">Magnesium</keyword>
<dbReference type="Pfam" id="PF01850">
    <property type="entry name" value="PIN"/>
    <property type="match status" value="1"/>
</dbReference>
<dbReference type="SUPFAM" id="SSF88723">
    <property type="entry name" value="PIN domain-like"/>
    <property type="match status" value="1"/>
</dbReference>
<evidence type="ECO:0000256" key="2">
    <source>
        <dbReference type="ARBA" id="ARBA00022649"/>
    </source>
</evidence>
<dbReference type="eggNOG" id="COG1487">
    <property type="taxonomic scope" value="Bacteria"/>
</dbReference>
<evidence type="ECO:0000256" key="1">
    <source>
        <dbReference type="ARBA" id="ARBA00001946"/>
    </source>
</evidence>
<evidence type="ECO:0000259" key="8">
    <source>
        <dbReference type="Pfam" id="PF01850"/>
    </source>
</evidence>
<evidence type="ECO:0000256" key="6">
    <source>
        <dbReference type="ARBA" id="ARBA00022842"/>
    </source>
</evidence>
<dbReference type="InterPro" id="IPR029060">
    <property type="entry name" value="PIN-like_dom_sf"/>
</dbReference>
<dbReference type="GO" id="GO:0046872">
    <property type="term" value="F:metal ion binding"/>
    <property type="evidence" value="ECO:0007669"/>
    <property type="project" value="UniProtKB-KW"/>
</dbReference>
<dbReference type="GO" id="GO:0004518">
    <property type="term" value="F:nuclease activity"/>
    <property type="evidence" value="ECO:0007669"/>
    <property type="project" value="UniProtKB-KW"/>
</dbReference>
<dbReference type="InterPro" id="IPR050556">
    <property type="entry name" value="Type_II_TA_system_RNase"/>
</dbReference>
<dbReference type="AlphaFoldDB" id="Q021Q2"/>
<dbReference type="InParanoid" id="Q021Q2"/>
<dbReference type="Gene3D" id="3.40.50.1010">
    <property type="entry name" value="5'-nuclease"/>
    <property type="match status" value="1"/>
</dbReference>
<evidence type="ECO:0000256" key="3">
    <source>
        <dbReference type="ARBA" id="ARBA00022722"/>
    </source>
</evidence>
<evidence type="ECO:0000313" key="9">
    <source>
        <dbReference type="EMBL" id="ABJ84323.1"/>
    </source>
</evidence>
<evidence type="ECO:0000256" key="5">
    <source>
        <dbReference type="ARBA" id="ARBA00022801"/>
    </source>
</evidence>